<protein>
    <submittedName>
        <fullName evidence="1">Uncharacterized protein</fullName>
    </submittedName>
</protein>
<reference evidence="1 2" key="1">
    <citation type="journal article" date="2012" name="Science">
        <title>The Paleozoic origin of enzymatic lignin decomposition reconstructed from 31 fungal genomes.</title>
        <authorList>
            <person name="Floudas D."/>
            <person name="Binder M."/>
            <person name="Riley R."/>
            <person name="Barry K."/>
            <person name="Blanchette R.A."/>
            <person name="Henrissat B."/>
            <person name="Martinez A.T."/>
            <person name="Otillar R."/>
            <person name="Spatafora J.W."/>
            <person name="Yadav J.S."/>
            <person name="Aerts A."/>
            <person name="Benoit I."/>
            <person name="Boyd A."/>
            <person name="Carlson A."/>
            <person name="Copeland A."/>
            <person name="Coutinho P.M."/>
            <person name="de Vries R.P."/>
            <person name="Ferreira P."/>
            <person name="Findley K."/>
            <person name="Foster B."/>
            <person name="Gaskell J."/>
            <person name="Glotzer D."/>
            <person name="Gorecki P."/>
            <person name="Heitman J."/>
            <person name="Hesse C."/>
            <person name="Hori C."/>
            <person name="Igarashi K."/>
            <person name="Jurgens J.A."/>
            <person name="Kallen N."/>
            <person name="Kersten P."/>
            <person name="Kohler A."/>
            <person name="Kuees U."/>
            <person name="Kumar T.K.A."/>
            <person name="Kuo A."/>
            <person name="LaButti K."/>
            <person name="Larrondo L.F."/>
            <person name="Lindquist E."/>
            <person name="Ling A."/>
            <person name="Lombard V."/>
            <person name="Lucas S."/>
            <person name="Lundell T."/>
            <person name="Martin R."/>
            <person name="McLaughlin D.J."/>
            <person name="Morgenstern I."/>
            <person name="Morin E."/>
            <person name="Murat C."/>
            <person name="Nagy L.G."/>
            <person name="Nolan M."/>
            <person name="Ohm R.A."/>
            <person name="Patyshakuliyeva A."/>
            <person name="Rokas A."/>
            <person name="Ruiz-Duenas F.J."/>
            <person name="Sabat G."/>
            <person name="Salamov A."/>
            <person name="Samejima M."/>
            <person name="Schmutz J."/>
            <person name="Slot J.C."/>
            <person name="St John F."/>
            <person name="Stenlid J."/>
            <person name="Sun H."/>
            <person name="Sun S."/>
            <person name="Syed K."/>
            <person name="Tsang A."/>
            <person name="Wiebenga A."/>
            <person name="Young D."/>
            <person name="Pisabarro A."/>
            <person name="Eastwood D.C."/>
            <person name="Martin F."/>
            <person name="Cullen D."/>
            <person name="Grigoriev I.V."/>
            <person name="Hibbett D.S."/>
        </authorList>
    </citation>
    <scope>NUCLEOTIDE SEQUENCE</scope>
    <source>
        <strain evidence="2">FP-58527</strain>
    </source>
</reference>
<name>S8EBB9_FOMSC</name>
<dbReference type="AlphaFoldDB" id="S8EBB9"/>
<keyword evidence="2" id="KW-1185">Reference proteome</keyword>
<sequence length="60" mass="6279">MPITHYPLLPPLDAQEDAAERVATVHPTVGHTGGVSYPGCIEKCSVEIGTDAGIPSLPRL</sequence>
<dbReference type="HOGENOM" id="CLU_2941722_0_0_1"/>
<organism evidence="1 2">
    <name type="scientific">Fomitopsis schrenkii</name>
    <name type="common">Brown rot fungus</name>
    <dbReference type="NCBI Taxonomy" id="2126942"/>
    <lineage>
        <taxon>Eukaryota</taxon>
        <taxon>Fungi</taxon>
        <taxon>Dikarya</taxon>
        <taxon>Basidiomycota</taxon>
        <taxon>Agaricomycotina</taxon>
        <taxon>Agaricomycetes</taxon>
        <taxon>Polyporales</taxon>
        <taxon>Fomitopsis</taxon>
    </lineage>
</organism>
<dbReference type="Proteomes" id="UP000015241">
    <property type="component" value="Unassembled WGS sequence"/>
</dbReference>
<evidence type="ECO:0000313" key="1">
    <source>
        <dbReference type="EMBL" id="EPT02207.1"/>
    </source>
</evidence>
<gene>
    <name evidence="1" type="ORF">FOMPIDRAFT_95289</name>
</gene>
<evidence type="ECO:0000313" key="2">
    <source>
        <dbReference type="Proteomes" id="UP000015241"/>
    </source>
</evidence>
<proteinExistence type="predicted"/>
<dbReference type="InParanoid" id="S8EBB9"/>
<dbReference type="EMBL" id="KE504136">
    <property type="protein sequence ID" value="EPT02207.1"/>
    <property type="molecule type" value="Genomic_DNA"/>
</dbReference>
<accession>S8EBB9</accession>